<sequence>MEQRKTVYICGPLTELSPELQEKTKRFYEHLANLCAEMTECRAFVPHEHYDPIKNAVFTPQEVDAAERKQVCERTSLLLVIAVAPSWGGGIEVEMANRSGIPVIILCERNKLEQRKISRLLRGNPAVVSVIPYNTEEEVIEKLREELKNYKDRL</sequence>
<gene>
    <name evidence="1" type="ORF">A3J30_02605</name>
</gene>
<dbReference type="SUPFAM" id="SSF52309">
    <property type="entry name" value="N-(deoxy)ribosyltransferase-like"/>
    <property type="match status" value="1"/>
</dbReference>
<organism evidence="1 2">
    <name type="scientific">Candidatus Wildermuthbacteria bacterium RIFCSPLOWO2_02_FULL_47_9c</name>
    <dbReference type="NCBI Taxonomy" id="1802466"/>
    <lineage>
        <taxon>Bacteria</taxon>
        <taxon>Candidatus Wildermuthiibacteriota</taxon>
    </lineage>
</organism>
<dbReference type="EMBL" id="MHUL01000051">
    <property type="protein sequence ID" value="OHA75789.1"/>
    <property type="molecule type" value="Genomic_DNA"/>
</dbReference>
<reference evidence="1 2" key="1">
    <citation type="journal article" date="2016" name="Nat. Commun.">
        <title>Thousands of microbial genomes shed light on interconnected biogeochemical processes in an aquifer system.</title>
        <authorList>
            <person name="Anantharaman K."/>
            <person name="Brown C.T."/>
            <person name="Hug L.A."/>
            <person name="Sharon I."/>
            <person name="Castelle C.J."/>
            <person name="Probst A.J."/>
            <person name="Thomas B.C."/>
            <person name="Singh A."/>
            <person name="Wilkins M.J."/>
            <person name="Karaoz U."/>
            <person name="Brodie E.L."/>
            <person name="Williams K.H."/>
            <person name="Hubbard S.S."/>
            <person name="Banfield J.F."/>
        </authorList>
    </citation>
    <scope>NUCLEOTIDE SEQUENCE [LARGE SCALE GENOMIC DNA]</scope>
</reference>
<evidence type="ECO:0000313" key="2">
    <source>
        <dbReference type="Proteomes" id="UP000178222"/>
    </source>
</evidence>
<dbReference type="Proteomes" id="UP000178222">
    <property type="component" value="Unassembled WGS sequence"/>
</dbReference>
<evidence type="ECO:0008006" key="3">
    <source>
        <dbReference type="Google" id="ProtNLM"/>
    </source>
</evidence>
<dbReference type="AlphaFoldDB" id="A0A1G2RTS1"/>
<comment type="caution">
    <text evidence="1">The sequence shown here is derived from an EMBL/GenBank/DDBJ whole genome shotgun (WGS) entry which is preliminary data.</text>
</comment>
<name>A0A1G2RTS1_9BACT</name>
<evidence type="ECO:0000313" key="1">
    <source>
        <dbReference type="EMBL" id="OHA75789.1"/>
    </source>
</evidence>
<protein>
    <recommendedName>
        <fullName evidence="3">Nucleoside 2-deoxyribosyltransferase</fullName>
    </recommendedName>
</protein>
<accession>A0A1G2RTS1</accession>
<proteinExistence type="predicted"/>
<dbReference type="Gene3D" id="3.40.50.450">
    <property type="match status" value="1"/>
</dbReference>